<dbReference type="CDD" id="cd17003">
    <property type="entry name" value="CID_Rtt103"/>
    <property type="match status" value="1"/>
</dbReference>
<evidence type="ECO:0000313" key="3">
    <source>
        <dbReference type="EMBL" id="KAK7753112.1"/>
    </source>
</evidence>
<dbReference type="Proteomes" id="UP001320420">
    <property type="component" value="Unassembled WGS sequence"/>
</dbReference>
<dbReference type="SUPFAM" id="SSF48464">
    <property type="entry name" value="ENTH/VHS domain"/>
    <property type="match status" value="1"/>
</dbReference>
<protein>
    <recommendedName>
        <fullName evidence="2">CID domain-containing protein</fullName>
    </recommendedName>
</protein>
<dbReference type="InterPro" id="IPR008942">
    <property type="entry name" value="ENTH_VHS"/>
</dbReference>
<dbReference type="PANTHER" id="PTHR12460">
    <property type="entry name" value="CYCLIN-DEPENDENT KINASE INHIBITOR-RELATED PROTEIN"/>
    <property type="match status" value="1"/>
</dbReference>
<feature type="compositionally biased region" description="Polar residues" evidence="1">
    <location>
        <begin position="344"/>
        <end position="357"/>
    </location>
</feature>
<dbReference type="GO" id="GO:0099122">
    <property type="term" value="F:RNA polymerase II C-terminal domain binding"/>
    <property type="evidence" value="ECO:0007669"/>
    <property type="project" value="InterPro"/>
</dbReference>
<dbReference type="SMART" id="SM00582">
    <property type="entry name" value="RPR"/>
    <property type="match status" value="1"/>
</dbReference>
<dbReference type="PANTHER" id="PTHR12460:SF0">
    <property type="entry name" value="CID DOMAIN-CONTAINING PROTEIN-RELATED"/>
    <property type="match status" value="1"/>
</dbReference>
<sequence length="394" mass="42697">MSYSDDAVLAKLSALSETQDSIVGVAQWIMFHRRHAERTVQLWLQRLKDSSSHKRLNLIYLANEVSQQCKARHREEFLVAFSPAIAEAVATAYKGAPAEVQQRIRRVVDVWRERNVYELPIQDAVENRLQELDRARGTAKAGLGGSIFGSASLPSELAPLSTPQQNVTKLLLPTKTAINSASQEYDKLMGPGATVPSAPVYAARLSGLLKTLAQAEGAVEQCVKARRVLVGELQKLLDSNRAALLADEGQMDAFEKKKSEVEEKKNEVERAIMAGLPNDEPYLANNGLGDQSVPEPEVEALTPPSMEPEGPEQPGQPQWSPDAPHGATLQQEAPAPGIEMISNLAAQYKSTSVSAANGSKKRRLDDAGDDFPDLGADGIDADVAETLRRESSGS</sequence>
<dbReference type="EMBL" id="JAKJXP020000031">
    <property type="protein sequence ID" value="KAK7753112.1"/>
    <property type="molecule type" value="Genomic_DNA"/>
</dbReference>
<dbReference type="GO" id="GO:0031124">
    <property type="term" value="P:mRNA 3'-end processing"/>
    <property type="evidence" value="ECO:0007669"/>
    <property type="project" value="InterPro"/>
</dbReference>
<dbReference type="AlphaFoldDB" id="A0AAN9UTV0"/>
<dbReference type="InterPro" id="IPR006569">
    <property type="entry name" value="CID_dom"/>
</dbReference>
<dbReference type="InterPro" id="IPR047883">
    <property type="entry name" value="Rtt103-like_CID"/>
</dbReference>
<evidence type="ECO:0000256" key="1">
    <source>
        <dbReference type="SAM" id="MobiDB-lite"/>
    </source>
</evidence>
<dbReference type="Pfam" id="PF04818">
    <property type="entry name" value="CID"/>
    <property type="match status" value="1"/>
</dbReference>
<feature type="region of interest" description="Disordered" evidence="1">
    <location>
        <begin position="275"/>
        <end position="380"/>
    </location>
</feature>
<gene>
    <name evidence="3" type="ORF">SLS62_004843</name>
</gene>
<proteinExistence type="predicted"/>
<feature type="compositionally biased region" description="Low complexity" evidence="1">
    <location>
        <begin position="303"/>
        <end position="321"/>
    </location>
</feature>
<accession>A0AAN9UTV0</accession>
<evidence type="ECO:0000313" key="4">
    <source>
        <dbReference type="Proteomes" id="UP001320420"/>
    </source>
</evidence>
<comment type="caution">
    <text evidence="3">The sequence shown here is derived from an EMBL/GenBank/DDBJ whole genome shotgun (WGS) entry which is preliminary data.</text>
</comment>
<dbReference type="PROSITE" id="PS51391">
    <property type="entry name" value="CID"/>
    <property type="match status" value="1"/>
</dbReference>
<dbReference type="FunFam" id="1.25.40.90:FF:000030">
    <property type="entry name" value="DUF618 domain protein"/>
    <property type="match status" value="1"/>
</dbReference>
<keyword evidence="4" id="KW-1185">Reference proteome</keyword>
<feature type="domain" description="CID" evidence="2">
    <location>
        <begin position="1"/>
        <end position="133"/>
    </location>
</feature>
<evidence type="ECO:0000259" key="2">
    <source>
        <dbReference type="PROSITE" id="PS51391"/>
    </source>
</evidence>
<name>A0AAN9UTV0_9PEZI</name>
<organism evidence="3 4">
    <name type="scientific">Diatrype stigma</name>
    <dbReference type="NCBI Taxonomy" id="117547"/>
    <lineage>
        <taxon>Eukaryota</taxon>
        <taxon>Fungi</taxon>
        <taxon>Dikarya</taxon>
        <taxon>Ascomycota</taxon>
        <taxon>Pezizomycotina</taxon>
        <taxon>Sordariomycetes</taxon>
        <taxon>Xylariomycetidae</taxon>
        <taxon>Xylariales</taxon>
        <taxon>Diatrypaceae</taxon>
        <taxon>Diatrype</taxon>
    </lineage>
</organism>
<dbReference type="Gene3D" id="1.25.40.90">
    <property type="match status" value="1"/>
</dbReference>
<reference evidence="3 4" key="1">
    <citation type="submission" date="2024-02" db="EMBL/GenBank/DDBJ databases">
        <title>De novo assembly and annotation of 12 fungi associated with fruit tree decline syndrome in Ontario, Canada.</title>
        <authorList>
            <person name="Sulman M."/>
            <person name="Ellouze W."/>
            <person name="Ilyukhin E."/>
        </authorList>
    </citation>
    <scope>NUCLEOTIDE SEQUENCE [LARGE SCALE GENOMIC DNA]</scope>
    <source>
        <strain evidence="3 4">M11/M66-122</strain>
    </source>
</reference>